<evidence type="ECO:0000256" key="6">
    <source>
        <dbReference type="ARBA" id="ARBA00022982"/>
    </source>
</evidence>
<dbReference type="AlphaFoldDB" id="A0A0F5FRG1"/>
<evidence type="ECO:0000256" key="4">
    <source>
        <dbReference type="ARBA" id="ARBA00022660"/>
    </source>
</evidence>
<evidence type="ECO:0000256" key="3">
    <source>
        <dbReference type="ARBA" id="ARBA00022617"/>
    </source>
</evidence>
<dbReference type="InterPro" id="IPR008168">
    <property type="entry name" value="Cyt_C_IC"/>
</dbReference>
<reference evidence="11 12" key="1">
    <citation type="submission" date="2015-03" db="EMBL/GenBank/DDBJ databases">
        <authorList>
            <person name="Hassan Y.I."/>
            <person name="Lepp D."/>
            <person name="Li X.-Z."/>
            <person name="Zhou T."/>
        </authorList>
    </citation>
    <scope>NUCLEOTIDE SEQUENCE [LARGE SCALE GENOMIC DNA]</scope>
    <source>
        <strain evidence="11 12">BD-c194</strain>
    </source>
</reference>
<evidence type="ECO:0000256" key="8">
    <source>
        <dbReference type="PROSITE-ProRule" id="PRU00433"/>
    </source>
</evidence>
<gene>
    <name evidence="11" type="ORF">VE25_12695</name>
</gene>
<sequence>MLAAAVLASLAPLALAQEGTKPEADDSAALFASPSVLTQKTGAGIYGAVCAGCHMPEGQGAVGAGAYPALADNPTLEFPEYPIHIIVHGQAAMPPLGSVLDDEQIAAVVEYIRTHFGNDYAEPVTAEMVAGAR</sequence>
<evidence type="ECO:0000256" key="9">
    <source>
        <dbReference type="SAM" id="SignalP"/>
    </source>
</evidence>
<feature type="chain" id="PRO_5002486849" description="Cytochrome c domain-containing protein" evidence="9">
    <location>
        <begin position="17"/>
        <end position="133"/>
    </location>
</feature>
<dbReference type="Gene3D" id="1.10.760.10">
    <property type="entry name" value="Cytochrome c-like domain"/>
    <property type="match status" value="1"/>
</dbReference>
<keyword evidence="7 8" id="KW-0408">Iron</keyword>
<dbReference type="InterPro" id="IPR036909">
    <property type="entry name" value="Cyt_c-like_dom_sf"/>
</dbReference>
<proteinExistence type="predicted"/>
<feature type="domain" description="Cytochrome c" evidence="10">
    <location>
        <begin position="37"/>
        <end position="116"/>
    </location>
</feature>
<evidence type="ECO:0000256" key="1">
    <source>
        <dbReference type="ARBA" id="ARBA00001926"/>
    </source>
</evidence>
<evidence type="ECO:0000313" key="12">
    <source>
        <dbReference type="Proteomes" id="UP000033632"/>
    </source>
</evidence>
<dbReference type="PRINTS" id="PR00605">
    <property type="entry name" value="CYTCHROMECIC"/>
</dbReference>
<evidence type="ECO:0000259" key="10">
    <source>
        <dbReference type="PROSITE" id="PS51007"/>
    </source>
</evidence>
<name>A0A0F5FRG1_9HYPH</name>
<dbReference type="Proteomes" id="UP000033632">
    <property type="component" value="Unassembled WGS sequence"/>
</dbReference>
<evidence type="ECO:0000256" key="2">
    <source>
        <dbReference type="ARBA" id="ARBA00022448"/>
    </source>
</evidence>
<evidence type="ECO:0000313" key="11">
    <source>
        <dbReference type="EMBL" id="KKB11451.1"/>
    </source>
</evidence>
<dbReference type="PROSITE" id="PS51007">
    <property type="entry name" value="CYTC"/>
    <property type="match status" value="1"/>
</dbReference>
<dbReference type="GO" id="GO:0009055">
    <property type="term" value="F:electron transfer activity"/>
    <property type="evidence" value="ECO:0007669"/>
    <property type="project" value="InterPro"/>
</dbReference>
<evidence type="ECO:0000256" key="5">
    <source>
        <dbReference type="ARBA" id="ARBA00022723"/>
    </source>
</evidence>
<dbReference type="InterPro" id="IPR009056">
    <property type="entry name" value="Cyt_c-like_dom"/>
</dbReference>
<organism evidence="11 12">
    <name type="scientific">Devosia geojensis</name>
    <dbReference type="NCBI Taxonomy" id="443610"/>
    <lineage>
        <taxon>Bacteria</taxon>
        <taxon>Pseudomonadati</taxon>
        <taxon>Pseudomonadota</taxon>
        <taxon>Alphaproteobacteria</taxon>
        <taxon>Hyphomicrobiales</taxon>
        <taxon>Devosiaceae</taxon>
        <taxon>Devosia</taxon>
    </lineage>
</organism>
<keyword evidence="12" id="KW-1185">Reference proteome</keyword>
<keyword evidence="3 8" id="KW-0349">Heme</keyword>
<evidence type="ECO:0000256" key="7">
    <source>
        <dbReference type="ARBA" id="ARBA00023004"/>
    </source>
</evidence>
<accession>A0A0F5FRG1</accession>
<keyword evidence="6" id="KW-0249">Electron transport</keyword>
<dbReference type="PANTHER" id="PTHR35008:SF9">
    <property type="entry name" value="CYTOCHROME C DOMAIN-CONTAINING PROTEIN"/>
    <property type="match status" value="1"/>
</dbReference>
<feature type="signal peptide" evidence="9">
    <location>
        <begin position="1"/>
        <end position="16"/>
    </location>
</feature>
<keyword evidence="2" id="KW-0813">Transport</keyword>
<dbReference type="EMBL" id="JZEX01000117">
    <property type="protein sequence ID" value="KKB11451.1"/>
    <property type="molecule type" value="Genomic_DNA"/>
</dbReference>
<protein>
    <recommendedName>
        <fullName evidence="10">Cytochrome c domain-containing protein</fullName>
    </recommendedName>
</protein>
<keyword evidence="5 8" id="KW-0479">Metal-binding</keyword>
<keyword evidence="9" id="KW-0732">Signal</keyword>
<comment type="cofactor">
    <cofactor evidence="1">
        <name>heme c</name>
        <dbReference type="ChEBI" id="CHEBI:61717"/>
    </cofactor>
</comment>
<dbReference type="PANTHER" id="PTHR35008">
    <property type="entry name" value="BLL4482 PROTEIN-RELATED"/>
    <property type="match status" value="1"/>
</dbReference>
<dbReference type="PATRIC" id="fig|443610.3.peg.780"/>
<dbReference type="Pfam" id="PF13442">
    <property type="entry name" value="Cytochrome_CBB3"/>
    <property type="match status" value="1"/>
</dbReference>
<dbReference type="GO" id="GO:0005506">
    <property type="term" value="F:iron ion binding"/>
    <property type="evidence" value="ECO:0007669"/>
    <property type="project" value="InterPro"/>
</dbReference>
<dbReference type="SUPFAM" id="SSF46626">
    <property type="entry name" value="Cytochrome c"/>
    <property type="match status" value="1"/>
</dbReference>
<keyword evidence="4" id="KW-0679">Respiratory chain</keyword>
<dbReference type="STRING" id="443610.VE25_12695"/>
<dbReference type="GO" id="GO:0020037">
    <property type="term" value="F:heme binding"/>
    <property type="evidence" value="ECO:0007669"/>
    <property type="project" value="InterPro"/>
</dbReference>
<dbReference type="InterPro" id="IPR051459">
    <property type="entry name" value="Cytochrome_c-type_DH"/>
</dbReference>
<comment type="caution">
    <text evidence="11">The sequence shown here is derived from an EMBL/GenBank/DDBJ whole genome shotgun (WGS) entry which is preliminary data.</text>
</comment>